<evidence type="ECO:0000256" key="1">
    <source>
        <dbReference type="SAM" id="Phobius"/>
    </source>
</evidence>
<keyword evidence="1" id="KW-0472">Membrane</keyword>
<dbReference type="InterPro" id="IPR043857">
    <property type="entry name" value="DUF5819"/>
</dbReference>
<dbReference type="RefSeq" id="WP_079728021.1">
    <property type="nucleotide sequence ID" value="NZ_FUZP01000002.1"/>
</dbReference>
<feature type="transmembrane region" description="Helical" evidence="1">
    <location>
        <begin position="12"/>
        <end position="35"/>
    </location>
</feature>
<dbReference type="AlphaFoldDB" id="A0A1T5K4V5"/>
<dbReference type="EMBL" id="FUZP01000002">
    <property type="protein sequence ID" value="SKC58746.1"/>
    <property type="molecule type" value="Genomic_DNA"/>
</dbReference>
<name>A0A1T5K4V5_9MICO</name>
<proteinExistence type="predicted"/>
<reference evidence="2 3" key="1">
    <citation type="submission" date="2017-02" db="EMBL/GenBank/DDBJ databases">
        <authorList>
            <person name="Peterson S.W."/>
        </authorList>
    </citation>
    <scope>NUCLEOTIDE SEQUENCE [LARGE SCALE GENOMIC DNA]</scope>
    <source>
        <strain evidence="2 3">VKM Ac-2059</strain>
    </source>
</reference>
<keyword evidence="1" id="KW-0812">Transmembrane</keyword>
<keyword evidence="3" id="KW-1185">Reference proteome</keyword>
<evidence type="ECO:0000313" key="3">
    <source>
        <dbReference type="Proteomes" id="UP000190857"/>
    </source>
</evidence>
<organism evidence="2 3">
    <name type="scientific">Okibacterium fritillariae</name>
    <dbReference type="NCBI Taxonomy" id="123320"/>
    <lineage>
        <taxon>Bacteria</taxon>
        <taxon>Bacillati</taxon>
        <taxon>Actinomycetota</taxon>
        <taxon>Actinomycetes</taxon>
        <taxon>Micrococcales</taxon>
        <taxon>Microbacteriaceae</taxon>
        <taxon>Okibacterium</taxon>
    </lineage>
</organism>
<keyword evidence="1" id="KW-1133">Transmembrane helix</keyword>
<protein>
    <submittedName>
        <fullName evidence="2">Uncharacterized protein</fullName>
    </submittedName>
</protein>
<gene>
    <name evidence="2" type="ORF">SAMN06309945_1910</name>
</gene>
<dbReference type="Pfam" id="PF19136">
    <property type="entry name" value="DUF5819"/>
    <property type="match status" value="1"/>
</dbReference>
<evidence type="ECO:0000313" key="2">
    <source>
        <dbReference type="EMBL" id="SKC58746.1"/>
    </source>
</evidence>
<accession>A0A1T5K4V5</accession>
<sequence length="256" mass="28645">MTRSTTRPRGPLVRGVLSLGVLFTVWHVFASFLWIGPVTPLRELIPGTVLTSYMIPWYGQSWSVFAPEPINGDYNLRVRALVVDENGEQRETEWVSATDVELAMSRHNLLPPRAAGLGTHQSSLLKGAYDLLTPEQRATAALNFFDGDAWLGRMQEAMNTQGTDDSIVVRYIVQERYADAYATQVARAIWGDSVVRVQYQSSRQNIIPFSERNNPEAQRPGEQIAPTGWRGLITMPGQSGDAFADVFRAGYERLEK</sequence>
<dbReference type="STRING" id="123320.SAMN06309945_1910"/>
<dbReference type="Proteomes" id="UP000190857">
    <property type="component" value="Unassembled WGS sequence"/>
</dbReference>